<evidence type="ECO:0000313" key="2">
    <source>
        <dbReference type="EMBL" id="RJO79859.1"/>
    </source>
</evidence>
<evidence type="ECO:0000313" key="3">
    <source>
        <dbReference type="Proteomes" id="UP000266677"/>
    </source>
</evidence>
<proteinExistence type="predicted"/>
<feature type="compositionally biased region" description="Polar residues" evidence="1">
    <location>
        <begin position="411"/>
        <end position="422"/>
    </location>
</feature>
<dbReference type="EMBL" id="QZFU01000006">
    <property type="protein sequence ID" value="RJO79859.1"/>
    <property type="molecule type" value="Genomic_DNA"/>
</dbReference>
<feature type="compositionally biased region" description="Polar residues" evidence="1">
    <location>
        <begin position="182"/>
        <end position="192"/>
    </location>
</feature>
<evidence type="ECO:0000256" key="1">
    <source>
        <dbReference type="SAM" id="MobiDB-lite"/>
    </source>
</evidence>
<dbReference type="RefSeq" id="WP_120036930.1">
    <property type="nucleotide sequence ID" value="NZ_QZFU01000006.1"/>
</dbReference>
<feature type="region of interest" description="Disordered" evidence="1">
    <location>
        <begin position="247"/>
        <end position="311"/>
    </location>
</feature>
<dbReference type="Proteomes" id="UP000266677">
    <property type="component" value="Unassembled WGS sequence"/>
</dbReference>
<accession>A0A3A4KG19</accession>
<organism evidence="2 3">
    <name type="scientific">Nocardia panacis</name>
    <dbReference type="NCBI Taxonomy" id="2340916"/>
    <lineage>
        <taxon>Bacteria</taxon>
        <taxon>Bacillati</taxon>
        <taxon>Actinomycetota</taxon>
        <taxon>Actinomycetes</taxon>
        <taxon>Mycobacteriales</taxon>
        <taxon>Nocardiaceae</taxon>
        <taxon>Nocardia</taxon>
    </lineage>
</organism>
<feature type="compositionally biased region" description="Low complexity" evidence="1">
    <location>
        <begin position="123"/>
        <end position="132"/>
    </location>
</feature>
<gene>
    <name evidence="2" type="ORF">D5S18_00870</name>
</gene>
<keyword evidence="3" id="KW-1185">Reference proteome</keyword>
<comment type="caution">
    <text evidence="2">The sequence shown here is derived from an EMBL/GenBank/DDBJ whole genome shotgun (WGS) entry which is preliminary data.</text>
</comment>
<name>A0A3A4KG19_9NOCA</name>
<dbReference type="OrthoDB" id="4521241at2"/>
<sequence>MAYAERARQLSAQAREFERIDKEFRDATKLAGQHRAASKKDLEQFIGELNTKFGMGMPGRGIEDKYVSDVAMAAFDSAKQRRSLLQYQLKNDSGKIDASAGGLAGGAGGNLGGGNLGNGGLLGQQQNQQQQQKTEPITLPTFKDSGPDGKTPTLPVGDGLNPQLPQVPKDPTNPITDKPGTDPTTGFPSTNWPKSPGDSSSSNSPQTQLPAQAGGALGAMGGYGGLDPTMMMMGPLLAQAAGRQNADMGYQPYGREPRPERMPQPVAPQPVSPPLAVPPQPTITPASHATTPGAPVAAGGAPLPQPNSDGGLPYKFKDNRTVWVPQLVYDALHAAEINGADAQTAYMNSSAKWTDATQVGEPKGPDELITGDVAIWGKRTTIVVKFAEDGKPETLVEGKLRLVEDEAAEQSAKNGDSDTGLSFQRPKGVTAVAQGDQHAPGPAHDPNPAAVSTIGV</sequence>
<feature type="region of interest" description="Disordered" evidence="1">
    <location>
        <begin position="407"/>
        <end position="456"/>
    </location>
</feature>
<protein>
    <submittedName>
        <fullName evidence="2">Uncharacterized protein</fullName>
    </submittedName>
</protein>
<dbReference type="AlphaFoldDB" id="A0A3A4KG19"/>
<feature type="compositionally biased region" description="Low complexity" evidence="1">
    <location>
        <begin position="193"/>
        <end position="205"/>
    </location>
</feature>
<feature type="compositionally biased region" description="Pro residues" evidence="1">
    <location>
        <begin position="265"/>
        <end position="282"/>
    </location>
</feature>
<feature type="compositionally biased region" description="Low complexity" evidence="1">
    <location>
        <begin position="289"/>
        <end position="302"/>
    </location>
</feature>
<feature type="region of interest" description="Disordered" evidence="1">
    <location>
        <begin position="115"/>
        <end position="216"/>
    </location>
</feature>
<reference evidence="2 3" key="1">
    <citation type="submission" date="2018-09" db="EMBL/GenBank/DDBJ databases">
        <title>YIM PH21274 draft genome.</title>
        <authorList>
            <person name="Miao C."/>
        </authorList>
    </citation>
    <scope>NUCLEOTIDE SEQUENCE [LARGE SCALE GENOMIC DNA]</scope>
    <source>
        <strain evidence="2 3">YIM PH 21724</strain>
    </source>
</reference>